<dbReference type="Bgee" id="ENSLACG00000009878">
    <property type="expression patterns" value="Expressed in chordate pharynx and 6 other cell types or tissues"/>
</dbReference>
<dbReference type="FunCoup" id="H3ANK5">
    <property type="interactions" value="1023"/>
</dbReference>
<keyword evidence="3" id="KW-1185">Reference proteome</keyword>
<dbReference type="HOGENOM" id="CLU_060977_0_0_1"/>
<feature type="region of interest" description="Disordered" evidence="1">
    <location>
        <begin position="1"/>
        <end position="91"/>
    </location>
</feature>
<protein>
    <submittedName>
        <fullName evidence="2">HAUS augmin like complex subunit 8</fullName>
    </submittedName>
</protein>
<dbReference type="OMA" id="TAKMEHN"/>
<gene>
    <name evidence="2" type="primary">HAUS8</name>
</gene>
<dbReference type="EMBL" id="AFYH01166404">
    <property type="status" value="NOT_ANNOTATED_CDS"/>
    <property type="molecule type" value="Genomic_DNA"/>
</dbReference>
<dbReference type="EMBL" id="AFYH01166399">
    <property type="status" value="NOT_ANNOTATED_CDS"/>
    <property type="molecule type" value="Genomic_DNA"/>
</dbReference>
<dbReference type="EMBL" id="AFYH01166397">
    <property type="status" value="NOT_ANNOTATED_CDS"/>
    <property type="molecule type" value="Genomic_DNA"/>
</dbReference>
<dbReference type="EMBL" id="AFYH01166403">
    <property type="status" value="NOT_ANNOTATED_CDS"/>
    <property type="molecule type" value="Genomic_DNA"/>
</dbReference>
<dbReference type="Ensembl" id="ENSLACT00000011310.1">
    <property type="protein sequence ID" value="ENSLACP00000011226.1"/>
    <property type="gene ID" value="ENSLACG00000009878.1"/>
</dbReference>
<dbReference type="eggNOG" id="ENOG502S04A">
    <property type="taxonomic scope" value="Eukaryota"/>
</dbReference>
<reference evidence="3" key="1">
    <citation type="submission" date="2011-08" db="EMBL/GenBank/DDBJ databases">
        <title>The draft genome of Latimeria chalumnae.</title>
        <authorList>
            <person name="Di Palma F."/>
            <person name="Alfoldi J."/>
            <person name="Johnson J."/>
            <person name="Berlin A."/>
            <person name="Gnerre S."/>
            <person name="Jaffe D."/>
            <person name="MacCallum I."/>
            <person name="Young S."/>
            <person name="Walker B.J."/>
            <person name="Lander E."/>
            <person name="Lindblad-Toh K."/>
        </authorList>
    </citation>
    <scope>NUCLEOTIDE SEQUENCE [LARGE SCALE GENOMIC DNA]</scope>
    <source>
        <strain evidence="3">Wild caught</strain>
    </source>
</reference>
<evidence type="ECO:0000256" key="1">
    <source>
        <dbReference type="SAM" id="MobiDB-lite"/>
    </source>
</evidence>
<dbReference type="EMBL" id="AFYH01166402">
    <property type="status" value="NOT_ANNOTATED_CDS"/>
    <property type="molecule type" value="Genomic_DNA"/>
</dbReference>
<dbReference type="EMBL" id="AFYH01166401">
    <property type="status" value="NOT_ANNOTATED_CDS"/>
    <property type="molecule type" value="Genomic_DNA"/>
</dbReference>
<dbReference type="GeneTree" id="ENSGT00390000010974"/>
<proteinExistence type="predicted"/>
<evidence type="ECO:0000313" key="3">
    <source>
        <dbReference type="Proteomes" id="UP000008672"/>
    </source>
</evidence>
<evidence type="ECO:0000313" key="2">
    <source>
        <dbReference type="Ensembl" id="ENSLACP00000011226.1"/>
    </source>
</evidence>
<name>H3ANK5_LATCH</name>
<dbReference type="InParanoid" id="H3ANK5"/>
<dbReference type="EMBL" id="AFYH01166400">
    <property type="status" value="NOT_ANNOTATED_CDS"/>
    <property type="molecule type" value="Genomic_DNA"/>
</dbReference>
<accession>H3ANK5</accession>
<dbReference type="EMBL" id="AFYH01166398">
    <property type="status" value="NOT_ANNOTATED_CDS"/>
    <property type="molecule type" value="Genomic_DNA"/>
</dbReference>
<dbReference type="STRING" id="7897.ENSLACP00000011226"/>
<sequence length="375" mass="41179">MAGKGGGSSCGVSGSDSNILTRSQEDEAKSSGASLKKSKAGPKVVKSRYLDYDKNLSGKGPLVNAFSGSFSKPAEKGRTPTQRSALPQKARPSACMQASALDYTPFGKDDLQSTLLEGHRIALPDLDLSAINGTSSQHLLNFTVLKQTEKKKKKKKAPTQLPPLPDQDLLEMIESQTLLFTCLCSKVTVNLLQIKNKTDTERHVRNDIETPLNIRKIQKKVTKCFKSKNVRKGIEKKVEVLQPLTAKTEKFNAEYNHFATALDTTRHELPVKSIHIEGDRQGYLAEVQSLLTDAGKLLSELVLMPSSEVSQTSNLLKDLKGLALKTDTEVKRGCTEALQLSAAVSQEASLRHQQLSEEVHESQTLANWYFSSFLP</sequence>
<reference evidence="2" key="2">
    <citation type="submission" date="2025-08" db="UniProtKB">
        <authorList>
            <consortium name="Ensembl"/>
        </authorList>
    </citation>
    <scope>IDENTIFICATION</scope>
</reference>
<dbReference type="Proteomes" id="UP000008672">
    <property type="component" value="Unassembled WGS sequence"/>
</dbReference>
<organism evidence="2 3">
    <name type="scientific">Latimeria chalumnae</name>
    <name type="common">Coelacanth</name>
    <dbReference type="NCBI Taxonomy" id="7897"/>
    <lineage>
        <taxon>Eukaryota</taxon>
        <taxon>Metazoa</taxon>
        <taxon>Chordata</taxon>
        <taxon>Craniata</taxon>
        <taxon>Vertebrata</taxon>
        <taxon>Euteleostomi</taxon>
        <taxon>Coelacanthiformes</taxon>
        <taxon>Coelacanthidae</taxon>
        <taxon>Latimeria</taxon>
    </lineage>
</organism>
<dbReference type="EMBL" id="AFYH01166405">
    <property type="status" value="NOT_ANNOTATED_CDS"/>
    <property type="molecule type" value="Genomic_DNA"/>
</dbReference>
<reference evidence="2" key="3">
    <citation type="submission" date="2025-09" db="UniProtKB">
        <authorList>
            <consortium name="Ensembl"/>
        </authorList>
    </citation>
    <scope>IDENTIFICATION</scope>
</reference>
<dbReference type="AlphaFoldDB" id="H3ANK5"/>